<dbReference type="Gene3D" id="3.40.140.10">
    <property type="entry name" value="Cytidine Deaminase, domain 2"/>
    <property type="match status" value="1"/>
</dbReference>
<dbReference type="SUPFAM" id="SSF102712">
    <property type="entry name" value="JAB1/MPN domain"/>
    <property type="match status" value="1"/>
</dbReference>
<protein>
    <submittedName>
        <fullName evidence="3">Lys-63-specific deubiquitinase BRCC36-like isoform X2</fullName>
    </submittedName>
</protein>
<feature type="domain" description="MPN" evidence="1">
    <location>
        <begin position="27"/>
        <end position="161"/>
    </location>
</feature>
<dbReference type="Proteomes" id="UP000695007">
    <property type="component" value="Unplaced"/>
</dbReference>
<dbReference type="InterPro" id="IPR037518">
    <property type="entry name" value="MPN"/>
</dbReference>
<proteinExistence type="predicted"/>
<dbReference type="InterPro" id="IPR000555">
    <property type="entry name" value="JAMM/MPN+_dom"/>
</dbReference>
<dbReference type="SMART" id="SM00232">
    <property type="entry name" value="JAB_MPN"/>
    <property type="match status" value="1"/>
</dbReference>
<evidence type="ECO:0000313" key="3">
    <source>
        <dbReference type="RefSeq" id="XP_011500489.1"/>
    </source>
</evidence>
<dbReference type="PROSITE" id="PS50249">
    <property type="entry name" value="MPN"/>
    <property type="match status" value="1"/>
</dbReference>
<accession>A0AAJ7DXX7</accession>
<dbReference type="AlphaFoldDB" id="A0AAJ7DXX7"/>
<dbReference type="InterPro" id="IPR040749">
    <property type="entry name" value="BRCC36_C"/>
</dbReference>
<dbReference type="Pfam" id="PF18110">
    <property type="entry name" value="BRCC36_C"/>
    <property type="match status" value="1"/>
</dbReference>
<reference evidence="3" key="1">
    <citation type="submission" date="2025-08" db="UniProtKB">
        <authorList>
            <consortium name="RefSeq"/>
        </authorList>
    </citation>
    <scope>IDENTIFICATION</scope>
</reference>
<dbReference type="GeneID" id="105364295"/>
<organism evidence="2 3">
    <name type="scientific">Ceratosolen solmsi marchali</name>
    <dbReference type="NCBI Taxonomy" id="326594"/>
    <lineage>
        <taxon>Eukaryota</taxon>
        <taxon>Metazoa</taxon>
        <taxon>Ecdysozoa</taxon>
        <taxon>Arthropoda</taxon>
        <taxon>Hexapoda</taxon>
        <taxon>Insecta</taxon>
        <taxon>Pterygota</taxon>
        <taxon>Neoptera</taxon>
        <taxon>Endopterygota</taxon>
        <taxon>Hymenoptera</taxon>
        <taxon>Apocrita</taxon>
        <taxon>Proctotrupomorpha</taxon>
        <taxon>Chalcidoidea</taxon>
        <taxon>Agaonidae</taxon>
        <taxon>Agaoninae</taxon>
        <taxon>Ceratosolen</taxon>
    </lineage>
</organism>
<name>A0AAJ7DXX7_9HYME</name>
<dbReference type="RefSeq" id="XP_011500489.1">
    <property type="nucleotide sequence ID" value="XM_011502187.1"/>
</dbReference>
<evidence type="ECO:0000259" key="1">
    <source>
        <dbReference type="PROSITE" id="PS50249"/>
    </source>
</evidence>
<dbReference type="Pfam" id="PF01398">
    <property type="entry name" value="JAB"/>
    <property type="match status" value="1"/>
</dbReference>
<dbReference type="PANTHER" id="PTHR10410">
    <property type="entry name" value="EUKARYOTIC TRANSLATION INITIATION FACTOR 3 -RELATED"/>
    <property type="match status" value="1"/>
</dbReference>
<keyword evidence="2" id="KW-1185">Reference proteome</keyword>
<gene>
    <name evidence="3" type="primary">LOC105364295</name>
</gene>
<dbReference type="InterPro" id="IPR050242">
    <property type="entry name" value="JAMM_MPN+_peptidase_M67A"/>
</dbReference>
<evidence type="ECO:0000313" key="2">
    <source>
        <dbReference type="Proteomes" id="UP000695007"/>
    </source>
</evidence>
<dbReference type="GO" id="GO:0008237">
    <property type="term" value="F:metallopeptidase activity"/>
    <property type="evidence" value="ECO:0007669"/>
    <property type="project" value="InterPro"/>
</dbReference>
<sequence length="272" mass="31179">MNNKAERITIAQRLSSERIMTYPLKKVTLKADVYMVCLEHALSTENFEVMGLLIGDNVEGVTSISAMKISSRSDKKKDRVEISPSESVKAWEEAERLTKELHKTMRVIGWYHSHPHITICPSQIDINTQQLYQTMERSFVGLIFSVFSEDQTTKEQEVMLTCFQSCHGSSKEIPLEIIYTPNVSIWCCRSMIELPQILVQEEKNVAENYKNHPDILVHICNNAVYIQALCHITDMVTKPLVHALTERLISNKKSSVFLQEQIDDLKKLLINP</sequence>